<protein>
    <submittedName>
        <fullName evidence="1">Uncharacterized protein</fullName>
    </submittedName>
</protein>
<keyword evidence="2" id="KW-1185">Reference proteome</keyword>
<sequence>MKNKVNHIFDKAAHNLDLLLTKFGGPKNTFRAVLNKLNGKLPVNGLFKDISIDLEGYNVEVSGMVVGGITKIGTMFIP</sequence>
<dbReference type="EMBL" id="FOJG01000003">
    <property type="protein sequence ID" value="SEW57471.1"/>
    <property type="molecule type" value="Genomic_DNA"/>
</dbReference>
<name>A0A1I0SEE7_9BACT</name>
<reference evidence="2" key="1">
    <citation type="submission" date="2016-10" db="EMBL/GenBank/DDBJ databases">
        <authorList>
            <person name="Varghese N."/>
            <person name="Submissions S."/>
        </authorList>
    </citation>
    <scope>NUCLEOTIDE SEQUENCE [LARGE SCALE GENOMIC DNA]</scope>
    <source>
        <strain evidence="2">DSM 3695</strain>
    </source>
</reference>
<proteinExistence type="predicted"/>
<evidence type="ECO:0000313" key="2">
    <source>
        <dbReference type="Proteomes" id="UP000199310"/>
    </source>
</evidence>
<accession>A0A1I0SEE7</accession>
<dbReference type="AlphaFoldDB" id="A0A1I0SEE7"/>
<evidence type="ECO:0000313" key="1">
    <source>
        <dbReference type="EMBL" id="SEW57471.1"/>
    </source>
</evidence>
<organism evidence="1 2">
    <name type="scientific">Chitinophaga arvensicola</name>
    <dbReference type="NCBI Taxonomy" id="29529"/>
    <lineage>
        <taxon>Bacteria</taxon>
        <taxon>Pseudomonadati</taxon>
        <taxon>Bacteroidota</taxon>
        <taxon>Chitinophagia</taxon>
        <taxon>Chitinophagales</taxon>
        <taxon>Chitinophagaceae</taxon>
        <taxon>Chitinophaga</taxon>
    </lineage>
</organism>
<dbReference type="Proteomes" id="UP000199310">
    <property type="component" value="Unassembled WGS sequence"/>
</dbReference>
<gene>
    <name evidence="1" type="ORF">SAMN04488122_6800</name>
</gene>